<dbReference type="Proteomes" id="UP000319941">
    <property type="component" value="Unassembled WGS sequence"/>
</dbReference>
<dbReference type="RefSeq" id="WP_144726177.1">
    <property type="nucleotide sequence ID" value="NZ_CAWOWR010000001.1"/>
</dbReference>
<comment type="caution">
    <text evidence="1">The sequence shown here is derived from an EMBL/GenBank/DDBJ whole genome shotgun (WGS) entry which is preliminary data.</text>
</comment>
<evidence type="ECO:0000313" key="1">
    <source>
        <dbReference type="EMBL" id="TVU73528.1"/>
    </source>
</evidence>
<accession>A0A558HWR1</accession>
<dbReference type="EMBL" id="VNFH01000001">
    <property type="protein sequence ID" value="TVU73528.1"/>
    <property type="molecule type" value="Genomic_DNA"/>
</dbReference>
<name>A0A558HWR1_9GAMM</name>
<dbReference type="AlphaFoldDB" id="A0A558HWR1"/>
<proteinExistence type="predicted"/>
<reference evidence="1 2" key="1">
    <citation type="submission" date="2019-07" db="EMBL/GenBank/DDBJ databases">
        <title>Diversity of Bacteria from Kongsfjorden, Arctic.</title>
        <authorList>
            <person name="Yu Y."/>
        </authorList>
    </citation>
    <scope>NUCLEOTIDE SEQUENCE [LARGE SCALE GENOMIC DNA]</scope>
    <source>
        <strain evidence="1 2">SM1923</strain>
    </source>
</reference>
<dbReference type="OrthoDB" id="9870464at2"/>
<sequence>MTITASMCTARIEAEMARASRHIAQREDVRHEQPVRAREYHEAYATWHKCNAILAARRGDKGDELGGMKWHRAHAARHSKLAGGGA</sequence>
<protein>
    <submittedName>
        <fullName evidence="1">Uncharacterized protein</fullName>
    </submittedName>
</protein>
<gene>
    <name evidence="1" type="ORF">FQP86_00095</name>
</gene>
<organism evidence="1 2">
    <name type="scientific">Cobetia crustatorum</name>
    <dbReference type="NCBI Taxonomy" id="553385"/>
    <lineage>
        <taxon>Bacteria</taxon>
        <taxon>Pseudomonadati</taxon>
        <taxon>Pseudomonadota</taxon>
        <taxon>Gammaproteobacteria</taxon>
        <taxon>Oceanospirillales</taxon>
        <taxon>Halomonadaceae</taxon>
        <taxon>Cobetia</taxon>
    </lineage>
</organism>
<keyword evidence="2" id="KW-1185">Reference proteome</keyword>
<evidence type="ECO:0000313" key="2">
    <source>
        <dbReference type="Proteomes" id="UP000319941"/>
    </source>
</evidence>